<sequence>MLADTYLDAMGSHWAGDSQSLNATLGLLRAGRETLLPLVQPRQRRSAWLARWRELAAKPPQPSAISDWLAAAEATVQGIAEAASYPALRRCVVALILQAWSAAGARWSQSDDAAAMRILLKLYSLHRSAALRKSAVEYYHFSKSAGTSVCVASAVEGCTTYSTSEQFTCLMPAFVDGPRWISRQAHEERCRIAMPDYGNCTKSIYSKLAKWGSRYPKGSLMVCRKRAKALELGGLNFYASEYTLRGQGGVPGAPPALCGQFLNFAVVSHLQFLVRLTHNWMGRRTAQYYDGMSLADWHALLPGLLDNFYTRGLLGERVFYLPVGGLNASQLLPAAQAALGAMDVLLVLEVEARSATDTHAEVEEIANQVLPSGAAAQELEQANSLDEQVYSFAVLMSRLDAVVWAAAEAAGEEPLKMPKSLPPQDGD</sequence>
<evidence type="ECO:0000313" key="1">
    <source>
        <dbReference type="EMBL" id="KXZ53694.1"/>
    </source>
</evidence>
<comment type="caution">
    <text evidence="1">The sequence shown here is derived from an EMBL/GenBank/DDBJ whole genome shotgun (WGS) entry which is preliminary data.</text>
</comment>
<dbReference type="Proteomes" id="UP000075714">
    <property type="component" value="Unassembled WGS sequence"/>
</dbReference>
<accession>A0A150GV74</accession>
<dbReference type="OrthoDB" id="546053at2759"/>
<evidence type="ECO:0000313" key="2">
    <source>
        <dbReference type="Proteomes" id="UP000075714"/>
    </source>
</evidence>
<name>A0A150GV74_GONPE</name>
<proteinExistence type="predicted"/>
<dbReference type="AlphaFoldDB" id="A0A150GV74"/>
<gene>
    <name evidence="1" type="ORF">GPECTOR_6g611</name>
</gene>
<organism evidence="1 2">
    <name type="scientific">Gonium pectorale</name>
    <name type="common">Green alga</name>
    <dbReference type="NCBI Taxonomy" id="33097"/>
    <lineage>
        <taxon>Eukaryota</taxon>
        <taxon>Viridiplantae</taxon>
        <taxon>Chlorophyta</taxon>
        <taxon>core chlorophytes</taxon>
        <taxon>Chlorophyceae</taxon>
        <taxon>CS clade</taxon>
        <taxon>Chlamydomonadales</taxon>
        <taxon>Volvocaceae</taxon>
        <taxon>Gonium</taxon>
    </lineage>
</organism>
<keyword evidence="2" id="KW-1185">Reference proteome</keyword>
<reference evidence="2" key="1">
    <citation type="journal article" date="2016" name="Nat. Commun.">
        <title>The Gonium pectorale genome demonstrates co-option of cell cycle regulation during the evolution of multicellularity.</title>
        <authorList>
            <person name="Hanschen E.R."/>
            <person name="Marriage T.N."/>
            <person name="Ferris P.J."/>
            <person name="Hamaji T."/>
            <person name="Toyoda A."/>
            <person name="Fujiyama A."/>
            <person name="Neme R."/>
            <person name="Noguchi H."/>
            <person name="Minakuchi Y."/>
            <person name="Suzuki M."/>
            <person name="Kawai-Toyooka H."/>
            <person name="Smith D.R."/>
            <person name="Sparks H."/>
            <person name="Anderson J."/>
            <person name="Bakaric R."/>
            <person name="Luria V."/>
            <person name="Karger A."/>
            <person name="Kirschner M.W."/>
            <person name="Durand P.M."/>
            <person name="Michod R.E."/>
            <person name="Nozaki H."/>
            <person name="Olson B.J."/>
        </authorList>
    </citation>
    <scope>NUCLEOTIDE SEQUENCE [LARGE SCALE GENOMIC DNA]</scope>
    <source>
        <strain evidence="2">NIES-2863</strain>
    </source>
</reference>
<dbReference type="EMBL" id="LSYV01000007">
    <property type="protein sequence ID" value="KXZ53694.1"/>
    <property type="molecule type" value="Genomic_DNA"/>
</dbReference>
<protein>
    <submittedName>
        <fullName evidence="1">Uncharacterized protein</fullName>
    </submittedName>
</protein>